<keyword evidence="9" id="KW-0675">Receptor</keyword>
<feature type="region of interest" description="Disordered" evidence="12">
    <location>
        <begin position="15"/>
        <end position="34"/>
    </location>
</feature>
<keyword evidence="7 13" id="KW-0472">Membrane</keyword>
<evidence type="ECO:0000259" key="14">
    <source>
        <dbReference type="PROSITE" id="PS50041"/>
    </source>
</evidence>
<feature type="compositionally biased region" description="Basic and acidic residues" evidence="12">
    <location>
        <begin position="24"/>
        <end position="34"/>
    </location>
</feature>
<sequence length="294" mass="33842">MSEQEVTYTTLRFHKSSGLQSPVRPEETQGPRDAGHRECSVPWKFIVIVLGILCFLLLVTVAVLVIHIFRDAQEKHEQEKTLNNLRQEYQVMKNDSSLMEEMLRNKSSECKALNDSLHSLNREPNRCLRKTKIVLDCSQNKGKQVEGFCCGKKCYYFITDNKKWDGCKQICQGCNLSLLKTNDEDELKFLKPQLQGNTYWIELTHDKSKEESQQTEDRPSKPDSAARNSVRNIKKCVYISSFSTQEEDCARTHGCICEKRLNRFPIPGSCAKGRAQSALQRDEDESEEMFSQQT</sequence>
<dbReference type="GeneID" id="110296324"/>
<evidence type="ECO:0000256" key="4">
    <source>
        <dbReference type="ARBA" id="ARBA00022889"/>
    </source>
</evidence>
<accession>A0A6P5PW11</accession>
<dbReference type="InterPro" id="IPR001304">
    <property type="entry name" value="C-type_lectin-like"/>
</dbReference>
<evidence type="ECO:0000256" key="10">
    <source>
        <dbReference type="ARBA" id="ARBA00023180"/>
    </source>
</evidence>
<evidence type="ECO:0000256" key="9">
    <source>
        <dbReference type="ARBA" id="ARBA00023170"/>
    </source>
</evidence>
<keyword evidence="10" id="KW-0325">Glycoprotein</keyword>
<keyword evidence="2 13" id="KW-0812">Transmembrane</keyword>
<gene>
    <name evidence="16" type="primary">LOC110296324</name>
</gene>
<keyword evidence="6 13" id="KW-1133">Transmembrane helix</keyword>
<keyword evidence="5" id="KW-0735">Signal-anchor</keyword>
<dbReference type="InterPro" id="IPR016186">
    <property type="entry name" value="C-type_lectin-like/link_sf"/>
</dbReference>
<evidence type="ECO:0000313" key="16">
    <source>
        <dbReference type="RefSeq" id="XP_021020638.1"/>
    </source>
</evidence>
<dbReference type="GO" id="GO:0030246">
    <property type="term" value="F:carbohydrate binding"/>
    <property type="evidence" value="ECO:0007669"/>
    <property type="project" value="UniProtKB-KW"/>
</dbReference>
<keyword evidence="15" id="KW-1185">Reference proteome</keyword>
<dbReference type="RefSeq" id="XP_021020638.1">
    <property type="nucleotide sequence ID" value="XM_021164979.2"/>
</dbReference>
<keyword evidence="8" id="KW-1015">Disulfide bond</keyword>
<comment type="subcellular location">
    <subcellularLocation>
        <location evidence="1">Membrane</location>
        <topology evidence="1">Single-pass type II membrane protein</topology>
    </subcellularLocation>
</comment>
<evidence type="ECO:0000313" key="15">
    <source>
        <dbReference type="Proteomes" id="UP000515126"/>
    </source>
</evidence>
<dbReference type="SUPFAM" id="SSF56436">
    <property type="entry name" value="C-type lectin-like"/>
    <property type="match status" value="1"/>
</dbReference>
<dbReference type="KEGG" id="mcal:110296324"/>
<dbReference type="PROSITE" id="PS50041">
    <property type="entry name" value="C_TYPE_LECTIN_2"/>
    <property type="match status" value="1"/>
</dbReference>
<feature type="compositionally biased region" description="Basic and acidic residues" evidence="12">
    <location>
        <begin position="206"/>
        <end position="221"/>
    </location>
</feature>
<feature type="region of interest" description="Disordered" evidence="12">
    <location>
        <begin position="206"/>
        <end position="227"/>
    </location>
</feature>
<evidence type="ECO:0000256" key="7">
    <source>
        <dbReference type="ARBA" id="ARBA00023136"/>
    </source>
</evidence>
<dbReference type="Pfam" id="PF08391">
    <property type="entry name" value="Ly49"/>
    <property type="match status" value="1"/>
</dbReference>
<dbReference type="InterPro" id="IPR033992">
    <property type="entry name" value="NKR-like_CTLD"/>
</dbReference>
<dbReference type="GO" id="GO:0005886">
    <property type="term" value="C:plasma membrane"/>
    <property type="evidence" value="ECO:0007669"/>
    <property type="project" value="UniProtKB-ARBA"/>
</dbReference>
<proteinExistence type="predicted"/>
<evidence type="ECO:0000256" key="12">
    <source>
        <dbReference type="SAM" id="MobiDB-lite"/>
    </source>
</evidence>
<feature type="transmembrane region" description="Helical" evidence="13">
    <location>
        <begin position="45"/>
        <end position="69"/>
    </location>
</feature>
<dbReference type="AlphaFoldDB" id="A0A6P5PW11"/>
<dbReference type="SMART" id="SM00034">
    <property type="entry name" value="CLECT"/>
    <property type="match status" value="1"/>
</dbReference>
<evidence type="ECO:0000256" key="8">
    <source>
        <dbReference type="ARBA" id="ARBA00023157"/>
    </source>
</evidence>
<dbReference type="CDD" id="cd03593">
    <property type="entry name" value="CLECT_NK_receptors_like"/>
    <property type="match status" value="1"/>
</dbReference>
<dbReference type="Gene3D" id="3.10.100.10">
    <property type="entry name" value="Mannose-Binding Protein A, subunit A"/>
    <property type="match status" value="1"/>
</dbReference>
<name>A0A6P5PW11_MUSCR</name>
<feature type="region of interest" description="Disordered" evidence="12">
    <location>
        <begin position="267"/>
        <end position="294"/>
    </location>
</feature>
<evidence type="ECO:0000256" key="5">
    <source>
        <dbReference type="ARBA" id="ARBA00022968"/>
    </source>
</evidence>
<keyword evidence="11" id="KW-0175">Coiled coil</keyword>
<keyword evidence="3" id="KW-0430">Lectin</keyword>
<dbReference type="Proteomes" id="UP000515126">
    <property type="component" value="Chromosome 6"/>
</dbReference>
<evidence type="ECO:0000256" key="13">
    <source>
        <dbReference type="SAM" id="Phobius"/>
    </source>
</evidence>
<evidence type="ECO:0000256" key="2">
    <source>
        <dbReference type="ARBA" id="ARBA00022692"/>
    </source>
</evidence>
<keyword evidence="4" id="KW-0130">Cell adhesion</keyword>
<dbReference type="PANTHER" id="PTHR46329">
    <property type="entry name" value="KILLER CELL LECTIN-LIKE RECEPTOR 2"/>
    <property type="match status" value="1"/>
</dbReference>
<dbReference type="Pfam" id="PF00059">
    <property type="entry name" value="Lectin_C"/>
    <property type="match status" value="1"/>
</dbReference>
<dbReference type="PANTHER" id="PTHR46329:SF1">
    <property type="entry name" value="KILLER CELL LECTIN-LIKE RECEPTOR 2"/>
    <property type="match status" value="1"/>
</dbReference>
<evidence type="ECO:0000256" key="1">
    <source>
        <dbReference type="ARBA" id="ARBA00004606"/>
    </source>
</evidence>
<dbReference type="InterPro" id="IPR013600">
    <property type="entry name" value="Ly49_N"/>
</dbReference>
<evidence type="ECO:0000256" key="6">
    <source>
        <dbReference type="ARBA" id="ARBA00022989"/>
    </source>
</evidence>
<feature type="domain" description="C-type lectin" evidence="14">
    <location>
        <begin position="150"/>
        <end position="258"/>
    </location>
</feature>
<dbReference type="GO" id="GO:0007155">
    <property type="term" value="P:cell adhesion"/>
    <property type="evidence" value="ECO:0007669"/>
    <property type="project" value="UniProtKB-KW"/>
</dbReference>
<reference evidence="16" key="1">
    <citation type="submission" date="2025-08" db="UniProtKB">
        <authorList>
            <consortium name="RefSeq"/>
        </authorList>
    </citation>
    <scope>IDENTIFICATION</scope>
</reference>
<protein>
    <submittedName>
        <fullName evidence="16">Killer cell lectin-like receptor 2</fullName>
    </submittedName>
</protein>
<evidence type="ECO:0000256" key="11">
    <source>
        <dbReference type="SAM" id="Coils"/>
    </source>
</evidence>
<evidence type="ECO:0000256" key="3">
    <source>
        <dbReference type="ARBA" id="ARBA00022734"/>
    </source>
</evidence>
<feature type="coiled-coil region" evidence="11">
    <location>
        <begin position="75"/>
        <end position="123"/>
    </location>
</feature>
<dbReference type="InterPro" id="IPR016187">
    <property type="entry name" value="CTDL_fold"/>
</dbReference>
<dbReference type="InterPro" id="IPR052013">
    <property type="entry name" value="Mouse_KLRs"/>
</dbReference>
<organism evidence="15 16">
    <name type="scientific">Mus caroli</name>
    <name type="common">Ryukyu mouse</name>
    <name type="synonym">Ricefield mouse</name>
    <dbReference type="NCBI Taxonomy" id="10089"/>
    <lineage>
        <taxon>Eukaryota</taxon>
        <taxon>Metazoa</taxon>
        <taxon>Chordata</taxon>
        <taxon>Craniata</taxon>
        <taxon>Vertebrata</taxon>
        <taxon>Euteleostomi</taxon>
        <taxon>Mammalia</taxon>
        <taxon>Eutheria</taxon>
        <taxon>Euarchontoglires</taxon>
        <taxon>Glires</taxon>
        <taxon>Rodentia</taxon>
        <taxon>Myomorpha</taxon>
        <taxon>Muroidea</taxon>
        <taxon>Muridae</taxon>
        <taxon>Murinae</taxon>
        <taxon>Mus</taxon>
        <taxon>Mus</taxon>
    </lineage>
</organism>